<evidence type="ECO:0000313" key="2">
    <source>
        <dbReference type="EMBL" id="CAE2234837.1"/>
    </source>
</evidence>
<feature type="compositionally biased region" description="Gly residues" evidence="1">
    <location>
        <begin position="491"/>
        <end position="505"/>
    </location>
</feature>
<sequence>MTVTTTEGGGAEGKSSGPGGGSAVTVEVTLDHGGGGVGGGVEEGCRSTEDDAASPPPSPPIFELIASVPEKLNLSCLLSVPGSVTIEGKLEGMDGFDISASDGDIRIKKLRGDNVKLHAGGGGIVYASDAIEGRTVDIAVDSGGSEVKGGQRGGRVRAKLINGSDVSIRAAASTFAGKDTPRATDRPSKFEPLDLDDALAIVDVSSLYSSRGGDGASLSVETPCGLPECPRAIRVKSTHGHVDVSAIAAGNAKDTLDEYGRSVPVVELGGVNGSCDAVVTQDAAGGAPVAAAKKTPAVAARVHVDSLSPDSVSVVASETDGTVGITVDRKVEADVRMVSTPNLGDLNVDALLGDGDAESIEKAASDVLSKHVQRWGRVWSSSTAGDPASVISVPGEEPELAAESKHDTGTRERIHVRTDAFEKETDVAIDRARFVGGTVTNRSREPDSRFDVLTKHSVSSSSDVGIGGGVNLAKGKINVEGAAAQALEGFSSGGGSSSSGSGGDAPRGPLRPLLAAASSGRIELETVSWFGAIARRYGMEERDGRSDLGRQASKSVKKKKSSPAGR</sequence>
<organism evidence="2">
    <name type="scientific">Odontella aurita</name>
    <dbReference type="NCBI Taxonomy" id="265563"/>
    <lineage>
        <taxon>Eukaryota</taxon>
        <taxon>Sar</taxon>
        <taxon>Stramenopiles</taxon>
        <taxon>Ochrophyta</taxon>
        <taxon>Bacillariophyta</taxon>
        <taxon>Mediophyceae</taxon>
        <taxon>Biddulphiophycidae</taxon>
        <taxon>Eupodiscales</taxon>
        <taxon>Odontellaceae</taxon>
        <taxon>Odontella</taxon>
    </lineage>
</organism>
<accession>A0A7S4ING6</accession>
<dbReference type="EMBL" id="HBKQ01019826">
    <property type="protein sequence ID" value="CAE2234837.1"/>
    <property type="molecule type" value="Transcribed_RNA"/>
</dbReference>
<feature type="region of interest" description="Disordered" evidence="1">
    <location>
        <begin position="1"/>
        <end position="58"/>
    </location>
</feature>
<evidence type="ECO:0000256" key="1">
    <source>
        <dbReference type="SAM" id="MobiDB-lite"/>
    </source>
</evidence>
<feature type="compositionally biased region" description="Gly residues" evidence="1">
    <location>
        <begin position="32"/>
        <end position="42"/>
    </location>
</feature>
<dbReference type="AlphaFoldDB" id="A0A7S4ING6"/>
<protein>
    <submittedName>
        <fullName evidence="2">Uncharacterized protein</fullName>
    </submittedName>
</protein>
<feature type="region of interest" description="Disordered" evidence="1">
    <location>
        <begin position="540"/>
        <end position="566"/>
    </location>
</feature>
<gene>
    <name evidence="2" type="ORF">OAUR00152_LOCUS13381</name>
</gene>
<proteinExistence type="predicted"/>
<feature type="compositionally biased region" description="Gly residues" evidence="1">
    <location>
        <begin position="7"/>
        <end position="22"/>
    </location>
</feature>
<name>A0A7S4ING6_9STRA</name>
<feature type="compositionally biased region" description="Basic residues" evidence="1">
    <location>
        <begin position="555"/>
        <end position="566"/>
    </location>
</feature>
<reference evidence="2" key="1">
    <citation type="submission" date="2021-01" db="EMBL/GenBank/DDBJ databases">
        <authorList>
            <person name="Corre E."/>
            <person name="Pelletier E."/>
            <person name="Niang G."/>
            <person name="Scheremetjew M."/>
            <person name="Finn R."/>
            <person name="Kale V."/>
            <person name="Holt S."/>
            <person name="Cochrane G."/>
            <person name="Meng A."/>
            <person name="Brown T."/>
            <person name="Cohen L."/>
        </authorList>
    </citation>
    <scope>NUCLEOTIDE SEQUENCE</scope>
    <source>
        <strain evidence="2">Isolate 1302-5</strain>
    </source>
</reference>
<feature type="region of interest" description="Disordered" evidence="1">
    <location>
        <begin position="490"/>
        <end position="512"/>
    </location>
</feature>
<feature type="region of interest" description="Disordered" evidence="1">
    <location>
        <begin position="385"/>
        <end position="410"/>
    </location>
</feature>